<proteinExistence type="predicted"/>
<dbReference type="Proteomes" id="UP001240984">
    <property type="component" value="Unassembled WGS sequence"/>
</dbReference>
<evidence type="ECO:0008006" key="3">
    <source>
        <dbReference type="Google" id="ProtNLM"/>
    </source>
</evidence>
<reference evidence="1 2" key="1">
    <citation type="submission" date="2023-07" db="EMBL/GenBank/DDBJ databases">
        <title>Sequencing the genomes of 1000 actinobacteria strains.</title>
        <authorList>
            <person name="Klenk H.-P."/>
        </authorList>
    </citation>
    <scope>NUCLEOTIDE SEQUENCE [LARGE SCALE GENOMIC DNA]</scope>
    <source>
        <strain evidence="1 2">DSM 44710</strain>
    </source>
</reference>
<dbReference type="EMBL" id="JAUSRA010000001">
    <property type="protein sequence ID" value="MDP9794950.1"/>
    <property type="molecule type" value="Genomic_DNA"/>
</dbReference>
<evidence type="ECO:0000313" key="1">
    <source>
        <dbReference type="EMBL" id="MDP9794950.1"/>
    </source>
</evidence>
<evidence type="ECO:0000313" key="2">
    <source>
        <dbReference type="Proteomes" id="UP001240984"/>
    </source>
</evidence>
<name>A0ABT9MU62_9ACTN</name>
<organism evidence="1 2">
    <name type="scientific">Catenuloplanes nepalensis</name>
    <dbReference type="NCBI Taxonomy" id="587533"/>
    <lineage>
        <taxon>Bacteria</taxon>
        <taxon>Bacillati</taxon>
        <taxon>Actinomycetota</taxon>
        <taxon>Actinomycetes</taxon>
        <taxon>Micromonosporales</taxon>
        <taxon>Micromonosporaceae</taxon>
        <taxon>Catenuloplanes</taxon>
    </lineage>
</organism>
<comment type="caution">
    <text evidence="1">The sequence shown here is derived from an EMBL/GenBank/DDBJ whole genome shotgun (WGS) entry which is preliminary data.</text>
</comment>
<accession>A0ABT9MU62</accession>
<sequence>MVGEERVPVTARPGWVPPLSEAYEYVALVKEGIQI</sequence>
<protein>
    <recommendedName>
        <fullName evidence="3">Ribulose-1,5-bisphosphate carboxylase/oxygenase large subunit</fullName>
    </recommendedName>
</protein>
<gene>
    <name evidence="1" type="ORF">J2S43_003462</name>
</gene>
<keyword evidence="2" id="KW-1185">Reference proteome</keyword>